<sequence>MEYLPTSLAVCLKNQPRIPRYLQISMLHNVSLALSYLHGHSPPIVHRDLTANNVLLTPNMVAKVADLGVARCLLDDSRMRTQLTQAPGTAAYMPPEALAPNPQYTTKIDSFSFGNLLVHLVSQQWPLPSEPTRLVKGKLVPVSEPERRREYLDLIGKEHCLMPLAMQCLQNDPGLRPEAAEMAGILESLQSSNPVPTTSHLDLLQASKWCTPDVVVVFGFHPKQHVLCFVEASVTPSSSFPSPCFSQVLESNRNQIESKGIQLAANKEQLQTVCKQLENRGGEIHSMQRKIAEMEQQIATSLKGLLLEHASNGPVSPTTTSHPSSKGRTPTVLHPTQSAFTWKRDDDMPVGTYGARGIVIDDKLYVGGGDCKDLELERVVHEYDCNGLVRKWTALPPAPVAYFALAEVNKTLALVGGFDLAKKVPTNHLTVWDRGQQGWCTPFPAMPTSRQDCTAVSFKLQLLVAGGSNFKKPLYNVEMLDYSQFQWHHLSPLPQPCVRMTSCIIGSRWYLLGGINFTDPSQGETGPQTQVFSLSLSGELARNRWNVLSPMPLYCATAVPFGHYLMAVGGVDTPYSQAQNGAIYMYCVAAEKWVHIGSLPTPRSQATAVVLSKGRLMLLGGQEIRDKFGRTVEILQSVVLPGGFGAAKNLSSYAVEGEEMEVETEAKRVLEQFRAAGKPIGLCCISPVLAARLFPGVAVTVGDDTDPAACAVRGMGASHVPRPVTGPQEVCLDSERLVVTTPAYMYEAPLHQIFDGIGEMISTVLRLVK</sequence>
<feature type="region of interest" description="Disordered" evidence="2">
    <location>
        <begin position="310"/>
        <end position="333"/>
    </location>
</feature>
<evidence type="ECO:0000313" key="5">
    <source>
        <dbReference type="Proteomes" id="UP001174909"/>
    </source>
</evidence>
<evidence type="ECO:0000256" key="1">
    <source>
        <dbReference type="ARBA" id="ARBA00022441"/>
    </source>
</evidence>
<dbReference type="SUPFAM" id="SSF56112">
    <property type="entry name" value="Protein kinase-like (PK-like)"/>
    <property type="match status" value="1"/>
</dbReference>
<dbReference type="Gene3D" id="3.40.50.880">
    <property type="match status" value="1"/>
</dbReference>
<evidence type="ECO:0000259" key="3">
    <source>
        <dbReference type="PROSITE" id="PS50011"/>
    </source>
</evidence>
<evidence type="ECO:0000313" key="4">
    <source>
        <dbReference type="EMBL" id="CAI8052005.1"/>
    </source>
</evidence>
<dbReference type="PANTHER" id="PTHR10224">
    <property type="entry name" value="ES1 PROTEIN HOMOLOG, MITOCHONDRIAL"/>
    <property type="match status" value="1"/>
</dbReference>
<dbReference type="PROSITE" id="PS50011">
    <property type="entry name" value="PROTEIN_KINASE_DOM"/>
    <property type="match status" value="1"/>
</dbReference>
<dbReference type="InterPro" id="IPR011043">
    <property type="entry name" value="Gal_Oxase/kelch_b-propeller"/>
</dbReference>
<dbReference type="InterPro" id="IPR006652">
    <property type="entry name" value="Kelch_1"/>
</dbReference>
<dbReference type="SUPFAM" id="SSF52317">
    <property type="entry name" value="Class I glutamine amidotransferase-like"/>
    <property type="match status" value="1"/>
</dbReference>
<dbReference type="EMBL" id="CASHTH010003976">
    <property type="protein sequence ID" value="CAI8052005.1"/>
    <property type="molecule type" value="Genomic_DNA"/>
</dbReference>
<dbReference type="GO" id="GO:0005524">
    <property type="term" value="F:ATP binding"/>
    <property type="evidence" value="ECO:0007669"/>
    <property type="project" value="InterPro"/>
</dbReference>
<dbReference type="PANTHER" id="PTHR10224:SF12">
    <property type="entry name" value="GLYOXALASE ELBB"/>
    <property type="match status" value="1"/>
</dbReference>
<keyword evidence="5" id="KW-1185">Reference proteome</keyword>
<keyword evidence="4" id="KW-0315">Glutamine amidotransferase</keyword>
<dbReference type="InterPro" id="IPR000719">
    <property type="entry name" value="Prot_kinase_dom"/>
</dbReference>
<dbReference type="InterPro" id="IPR015915">
    <property type="entry name" value="Kelch-typ_b-propeller"/>
</dbReference>
<dbReference type="Pfam" id="PF01344">
    <property type="entry name" value="Kelch_1"/>
    <property type="match status" value="1"/>
</dbReference>
<dbReference type="Gene3D" id="1.10.510.10">
    <property type="entry name" value="Transferase(Phosphotransferase) domain 1"/>
    <property type="match status" value="1"/>
</dbReference>
<reference evidence="4" key="1">
    <citation type="submission" date="2023-03" db="EMBL/GenBank/DDBJ databases">
        <authorList>
            <person name="Steffen K."/>
            <person name="Cardenas P."/>
        </authorList>
    </citation>
    <scope>NUCLEOTIDE SEQUENCE</scope>
</reference>
<organism evidence="4 5">
    <name type="scientific">Geodia barretti</name>
    <name type="common">Barrett's horny sponge</name>
    <dbReference type="NCBI Taxonomy" id="519541"/>
    <lineage>
        <taxon>Eukaryota</taxon>
        <taxon>Metazoa</taxon>
        <taxon>Porifera</taxon>
        <taxon>Demospongiae</taxon>
        <taxon>Heteroscleromorpha</taxon>
        <taxon>Tetractinellida</taxon>
        <taxon>Astrophorina</taxon>
        <taxon>Geodiidae</taxon>
        <taxon>Geodia</taxon>
    </lineage>
</organism>
<protein>
    <submittedName>
        <fullName evidence="4">Glutamine amidotransferase-like class 1 domain-containing protein 3A, mitochondrial</fullName>
    </submittedName>
</protein>
<keyword evidence="1" id="KW-0880">Kelch repeat</keyword>
<dbReference type="SMART" id="SM00612">
    <property type="entry name" value="Kelch"/>
    <property type="match status" value="2"/>
</dbReference>
<dbReference type="Proteomes" id="UP001174909">
    <property type="component" value="Unassembled WGS sequence"/>
</dbReference>
<feature type="domain" description="Protein kinase" evidence="3">
    <location>
        <begin position="1"/>
        <end position="189"/>
    </location>
</feature>
<dbReference type="GO" id="GO:0004672">
    <property type="term" value="F:protein kinase activity"/>
    <property type="evidence" value="ECO:0007669"/>
    <property type="project" value="InterPro"/>
</dbReference>
<dbReference type="SUPFAM" id="SSF50965">
    <property type="entry name" value="Galactose oxidase, central domain"/>
    <property type="match status" value="1"/>
</dbReference>
<dbReference type="Gene3D" id="2.120.10.80">
    <property type="entry name" value="Kelch-type beta propeller"/>
    <property type="match status" value="1"/>
</dbReference>
<proteinExistence type="predicted"/>
<dbReference type="InterPro" id="IPR008266">
    <property type="entry name" value="Tyr_kinase_AS"/>
</dbReference>
<feature type="compositionally biased region" description="Low complexity" evidence="2">
    <location>
        <begin position="314"/>
        <end position="324"/>
    </location>
</feature>
<name>A0AA35TPF9_GEOBA</name>
<comment type="caution">
    <text evidence="4">The sequence shown here is derived from an EMBL/GenBank/DDBJ whole genome shotgun (WGS) entry which is preliminary data.</text>
</comment>
<dbReference type="PROSITE" id="PS00109">
    <property type="entry name" value="PROTEIN_KINASE_TYR"/>
    <property type="match status" value="1"/>
</dbReference>
<dbReference type="InterPro" id="IPR029062">
    <property type="entry name" value="Class_I_gatase-like"/>
</dbReference>
<accession>A0AA35TPF9</accession>
<dbReference type="InterPro" id="IPR011009">
    <property type="entry name" value="Kinase-like_dom_sf"/>
</dbReference>
<evidence type="ECO:0000256" key="2">
    <source>
        <dbReference type="SAM" id="MobiDB-lite"/>
    </source>
</evidence>
<dbReference type="Pfam" id="PF00069">
    <property type="entry name" value="Pkinase"/>
    <property type="match status" value="1"/>
</dbReference>
<dbReference type="AlphaFoldDB" id="A0AA35TPF9"/>
<gene>
    <name evidence="4" type="ORF">GBAR_LOCUS28453</name>
</gene>